<dbReference type="STRING" id="1913577.LPB144_09815"/>
<dbReference type="EMBL" id="CP018153">
    <property type="protein sequence ID" value="APG60679.1"/>
    <property type="molecule type" value="Genomic_DNA"/>
</dbReference>
<dbReference type="KEGG" id="grl:LPB144_09815"/>
<evidence type="ECO:0000313" key="2">
    <source>
        <dbReference type="EMBL" id="APG60679.1"/>
    </source>
</evidence>
<proteinExistence type="predicted"/>
<dbReference type="RefSeq" id="WP_072553369.1">
    <property type="nucleotide sequence ID" value="NZ_CP018153.1"/>
</dbReference>
<evidence type="ECO:0008006" key="4">
    <source>
        <dbReference type="Google" id="ProtNLM"/>
    </source>
</evidence>
<dbReference type="OrthoDB" id="1447689at2"/>
<accession>A0A1L3J6B0</accession>
<dbReference type="Proteomes" id="UP000182510">
    <property type="component" value="Chromosome"/>
</dbReference>
<keyword evidence="1" id="KW-0732">Signal</keyword>
<feature type="signal peptide" evidence="1">
    <location>
        <begin position="1"/>
        <end position="20"/>
    </location>
</feature>
<name>A0A1L3J6B0_9FLAO</name>
<gene>
    <name evidence="2" type="ORF">LPB144_09815</name>
</gene>
<feature type="chain" id="PRO_5012385651" description="DUF5666 domain-containing protein" evidence="1">
    <location>
        <begin position="21"/>
        <end position="99"/>
    </location>
</feature>
<dbReference type="AlphaFoldDB" id="A0A1L3J6B0"/>
<evidence type="ECO:0000256" key="1">
    <source>
        <dbReference type="SAM" id="SignalP"/>
    </source>
</evidence>
<organism evidence="2 3">
    <name type="scientific">Christiangramia salexigens</name>
    <dbReference type="NCBI Taxonomy" id="1913577"/>
    <lineage>
        <taxon>Bacteria</taxon>
        <taxon>Pseudomonadati</taxon>
        <taxon>Bacteroidota</taxon>
        <taxon>Flavobacteriia</taxon>
        <taxon>Flavobacteriales</taxon>
        <taxon>Flavobacteriaceae</taxon>
        <taxon>Christiangramia</taxon>
    </lineage>
</organism>
<reference evidence="2 3" key="1">
    <citation type="submission" date="2016-11" db="EMBL/GenBank/DDBJ databases">
        <title>Gramella sp. LPB0144 isolated from marine environment.</title>
        <authorList>
            <person name="Kim E."/>
            <person name="Yi H."/>
        </authorList>
    </citation>
    <scope>NUCLEOTIDE SEQUENCE [LARGE SCALE GENOMIC DNA]</scope>
    <source>
        <strain evidence="2 3">LPB0144</strain>
    </source>
</reference>
<dbReference type="PROSITE" id="PS51257">
    <property type="entry name" value="PROKAR_LIPOPROTEIN"/>
    <property type="match status" value="1"/>
</dbReference>
<sequence length="99" mass="10570">MKSFSTFAAGIILLFSLACASSSQEEINEYSGTIESVGMTSYQYGTHTLEVGEAFYALKSDTVDLGNFVGKTVTIKATKVPGYPIDGGPIYLNVISIKD</sequence>
<protein>
    <recommendedName>
        <fullName evidence="4">DUF5666 domain-containing protein</fullName>
    </recommendedName>
</protein>
<evidence type="ECO:0000313" key="3">
    <source>
        <dbReference type="Proteomes" id="UP000182510"/>
    </source>
</evidence>
<keyword evidence="3" id="KW-1185">Reference proteome</keyword>